<dbReference type="EMBL" id="JACCCW010000002">
    <property type="protein sequence ID" value="NYF80274.1"/>
    <property type="molecule type" value="Genomic_DNA"/>
</dbReference>
<keyword evidence="1" id="KW-1133">Transmembrane helix</keyword>
<dbReference type="Proteomes" id="UP000589520">
    <property type="component" value="Unassembled WGS sequence"/>
</dbReference>
<keyword evidence="1" id="KW-0472">Membrane</keyword>
<reference evidence="2 3" key="1">
    <citation type="submission" date="2020-07" db="EMBL/GenBank/DDBJ databases">
        <title>Genomic Encyclopedia of Type Strains, Phase IV (KMG-V): Genome sequencing to study the core and pangenomes of soil and plant-associated prokaryotes.</title>
        <authorList>
            <person name="Whitman W."/>
        </authorList>
    </citation>
    <scope>NUCLEOTIDE SEQUENCE [LARGE SCALE GENOMIC DNA]</scope>
    <source>
        <strain evidence="2 3">X4EP2</strain>
    </source>
</reference>
<gene>
    <name evidence="2" type="ORF">HDF17_002594</name>
</gene>
<evidence type="ECO:0000256" key="1">
    <source>
        <dbReference type="SAM" id="Phobius"/>
    </source>
</evidence>
<protein>
    <submittedName>
        <fullName evidence="2">Putative membrane protein</fullName>
    </submittedName>
</protein>
<dbReference type="RefSeq" id="WP_179491551.1">
    <property type="nucleotide sequence ID" value="NZ_JACCCW010000002.1"/>
</dbReference>
<sequence>MAGEGMSREAANASRSSTFDDQRMESIMGRLLQVGVLLSSACVLVGGVLYLRAHAGGVANYRVFASEPANLRTLKGLMVSLCAGRPSAIIQLGVLLLIATPIARVVFAAFSFAMERDRLYVAISLTVLAVLIFGLVHSS</sequence>
<dbReference type="Pfam" id="PF07843">
    <property type="entry name" value="DUF1634"/>
    <property type="match status" value="1"/>
</dbReference>
<dbReference type="AlphaFoldDB" id="A0A7Y9TH73"/>
<feature type="transmembrane region" description="Helical" evidence="1">
    <location>
        <begin position="88"/>
        <end position="107"/>
    </location>
</feature>
<dbReference type="InterPro" id="IPR012861">
    <property type="entry name" value="DUF1634"/>
</dbReference>
<keyword evidence="1" id="KW-0812">Transmembrane</keyword>
<evidence type="ECO:0000313" key="3">
    <source>
        <dbReference type="Proteomes" id="UP000589520"/>
    </source>
</evidence>
<feature type="transmembrane region" description="Helical" evidence="1">
    <location>
        <begin position="119"/>
        <end position="136"/>
    </location>
</feature>
<evidence type="ECO:0000313" key="2">
    <source>
        <dbReference type="EMBL" id="NYF80274.1"/>
    </source>
</evidence>
<comment type="caution">
    <text evidence="2">The sequence shown here is derived from an EMBL/GenBank/DDBJ whole genome shotgun (WGS) entry which is preliminary data.</text>
</comment>
<accession>A0A7Y9TH73</accession>
<keyword evidence="3" id="KW-1185">Reference proteome</keyword>
<proteinExistence type="predicted"/>
<organism evidence="2 3">
    <name type="scientific">Granulicella arctica</name>
    <dbReference type="NCBI Taxonomy" id="940613"/>
    <lineage>
        <taxon>Bacteria</taxon>
        <taxon>Pseudomonadati</taxon>
        <taxon>Acidobacteriota</taxon>
        <taxon>Terriglobia</taxon>
        <taxon>Terriglobales</taxon>
        <taxon>Acidobacteriaceae</taxon>
        <taxon>Granulicella</taxon>
    </lineage>
</organism>
<name>A0A7Y9TH73_9BACT</name>
<feature type="transmembrane region" description="Helical" evidence="1">
    <location>
        <begin position="31"/>
        <end position="51"/>
    </location>
</feature>